<sequence>MQRDLGKLEKWAHVNLMRFNKAKCKLLHLGRSNPQYQYQLRDEGIESSPAEKDLGISHKLSNEDLCPEISLFLDAPLEDIILVPMEQTPQDRFPHVLEDCQRTCMTIIDTDNTVKEQSPNNDTDLSLTSPGKIFVEAFTEQSIETGKFEISDLLRSLSDSESLKMINPLPDERQGRAFDIDPSADESSDALPAQLVTALNALSGSVVQPVTPVVPDERQLNTEGEQLNSEPSIPQLDDDCTQITTMIQPQLSTIEVEEIKALRGSDLQRTTNEQVYTV</sequence>
<name>A0ABC9Y3E5_GRUJA</name>
<dbReference type="PANTHER" id="PTHR24176:SF14">
    <property type="entry name" value="ANKYRIN REPEAT DOMAIN-CONTAINING PROTEIN 31"/>
    <property type="match status" value="1"/>
</dbReference>
<gene>
    <name evidence="1" type="ORF">GRJ2_002873200</name>
</gene>
<protein>
    <submittedName>
        <fullName evidence="1">Ankyrin repeat domain-containing protein 31</fullName>
    </submittedName>
</protein>
<keyword evidence="2" id="KW-1185">Reference proteome</keyword>
<accession>A0ABC9Y3E5</accession>
<evidence type="ECO:0000313" key="2">
    <source>
        <dbReference type="Proteomes" id="UP001623348"/>
    </source>
</evidence>
<dbReference type="PANTHER" id="PTHR24176">
    <property type="entry name" value="ANKYRIN REPEAT DOMAIN-CONTAINING PROTEIN 31-RELATED"/>
    <property type="match status" value="1"/>
</dbReference>
<dbReference type="InterPro" id="IPR042334">
    <property type="entry name" value="ANKRD31"/>
</dbReference>
<dbReference type="AlphaFoldDB" id="A0ABC9Y3E5"/>
<dbReference type="EMBL" id="BAAFJT010000040">
    <property type="protein sequence ID" value="GAB0204076.1"/>
    <property type="molecule type" value="Genomic_DNA"/>
</dbReference>
<organism evidence="1 2">
    <name type="scientific">Grus japonensis</name>
    <name type="common">Japanese crane</name>
    <name type="synonym">Red-crowned crane</name>
    <dbReference type="NCBI Taxonomy" id="30415"/>
    <lineage>
        <taxon>Eukaryota</taxon>
        <taxon>Metazoa</taxon>
        <taxon>Chordata</taxon>
        <taxon>Craniata</taxon>
        <taxon>Vertebrata</taxon>
        <taxon>Euteleostomi</taxon>
        <taxon>Archelosauria</taxon>
        <taxon>Archosauria</taxon>
        <taxon>Dinosauria</taxon>
        <taxon>Saurischia</taxon>
        <taxon>Theropoda</taxon>
        <taxon>Coelurosauria</taxon>
        <taxon>Aves</taxon>
        <taxon>Neognathae</taxon>
        <taxon>Neoaves</taxon>
        <taxon>Gruiformes</taxon>
        <taxon>Gruidae</taxon>
        <taxon>Grus</taxon>
    </lineage>
</organism>
<dbReference type="Proteomes" id="UP001623348">
    <property type="component" value="Unassembled WGS sequence"/>
</dbReference>
<comment type="caution">
    <text evidence="1">The sequence shown here is derived from an EMBL/GenBank/DDBJ whole genome shotgun (WGS) entry which is preliminary data.</text>
</comment>
<reference evidence="1 2" key="1">
    <citation type="submission" date="2024-06" db="EMBL/GenBank/DDBJ databases">
        <title>The draft genome of Grus japonensis, version 3.</title>
        <authorList>
            <person name="Nabeshima K."/>
            <person name="Suzuki S."/>
            <person name="Onuma M."/>
        </authorList>
    </citation>
    <scope>NUCLEOTIDE SEQUENCE [LARGE SCALE GENOMIC DNA]</scope>
    <source>
        <strain evidence="1 2">451A</strain>
    </source>
</reference>
<evidence type="ECO:0000313" key="1">
    <source>
        <dbReference type="EMBL" id="GAB0204076.1"/>
    </source>
</evidence>
<proteinExistence type="predicted"/>